<keyword evidence="3" id="KW-1185">Reference proteome</keyword>
<evidence type="ECO:0000256" key="1">
    <source>
        <dbReference type="SAM" id="MobiDB-lite"/>
    </source>
</evidence>
<name>A0A8H7V1R1_9FUNG</name>
<dbReference type="AlphaFoldDB" id="A0A8H7V1R1"/>
<proteinExistence type="predicted"/>
<organism evidence="2 3">
    <name type="scientific">Mucor saturninus</name>
    <dbReference type="NCBI Taxonomy" id="64648"/>
    <lineage>
        <taxon>Eukaryota</taxon>
        <taxon>Fungi</taxon>
        <taxon>Fungi incertae sedis</taxon>
        <taxon>Mucoromycota</taxon>
        <taxon>Mucoromycotina</taxon>
        <taxon>Mucoromycetes</taxon>
        <taxon>Mucorales</taxon>
        <taxon>Mucorineae</taxon>
        <taxon>Mucoraceae</taxon>
        <taxon>Mucor</taxon>
    </lineage>
</organism>
<dbReference type="EMBL" id="JAEPRD010000087">
    <property type="protein sequence ID" value="KAG2200153.1"/>
    <property type="molecule type" value="Genomic_DNA"/>
</dbReference>
<evidence type="ECO:0000313" key="2">
    <source>
        <dbReference type="EMBL" id="KAG2200153.1"/>
    </source>
</evidence>
<feature type="compositionally biased region" description="Low complexity" evidence="1">
    <location>
        <begin position="49"/>
        <end position="61"/>
    </location>
</feature>
<dbReference type="OrthoDB" id="2137681at2759"/>
<feature type="compositionally biased region" description="Basic and acidic residues" evidence="1">
    <location>
        <begin position="38"/>
        <end position="48"/>
    </location>
</feature>
<feature type="region of interest" description="Disordered" evidence="1">
    <location>
        <begin position="38"/>
        <end position="68"/>
    </location>
</feature>
<reference evidence="2" key="1">
    <citation type="submission" date="2020-12" db="EMBL/GenBank/DDBJ databases">
        <title>Metabolic potential, ecology and presence of endohyphal bacteria is reflected in genomic diversity of Mucoromycotina.</title>
        <authorList>
            <person name="Muszewska A."/>
            <person name="Okrasinska A."/>
            <person name="Steczkiewicz K."/>
            <person name="Drgas O."/>
            <person name="Orlowska M."/>
            <person name="Perlinska-Lenart U."/>
            <person name="Aleksandrzak-Piekarczyk T."/>
            <person name="Szatraj K."/>
            <person name="Zielenkiewicz U."/>
            <person name="Pilsyk S."/>
            <person name="Malc E."/>
            <person name="Mieczkowski P."/>
            <person name="Kruszewska J.S."/>
            <person name="Biernat P."/>
            <person name="Pawlowska J."/>
        </authorList>
    </citation>
    <scope>NUCLEOTIDE SEQUENCE</scope>
    <source>
        <strain evidence="2">WA0000017839</strain>
    </source>
</reference>
<accession>A0A8H7V1R1</accession>
<dbReference type="Proteomes" id="UP000603453">
    <property type="component" value="Unassembled WGS sequence"/>
</dbReference>
<comment type="caution">
    <text evidence="2">The sequence shown here is derived from an EMBL/GenBank/DDBJ whole genome shotgun (WGS) entry which is preliminary data.</text>
</comment>
<sequence>MNNQRYTEIRPPPIIANSFEGWTTYQHQNNKGIMSEQEDFKEADDRSFSSRSSSIDSSPSIDHNRRRSSIQIGNQVSELLDQENVKHAVEVLQEALEYLNMAQEKIDQDDGSQITEIYSKIIKSLCDPNISKIVDEFTPKEEGNSNIYNSVLWRLFTKVVETGHTLQTDAHLSVVSALVDKGYVSLALQAMYTLRRKAWDTKCYRTAVLLHLMQDPKQIMEAQKLLLEYGKPYLDIANPTAPNDLPPLRIEMPLMESVTETDQFRLWMFYQAAQSKYNTHWAREKEVYETKRKYSLDVLTQPEYNSPFDLAFAQLNIETEKSMMDRQSTENDNTMIYVAMMNQQYEYSWQVYKAMEDAVNESTPCVVMQLCWVAFNQIPIVDVSYRTDWETRAWSVYSRFMCSEYLHPEQPEAPSFVHDILCIAAHTPEVATDKKARYTKTMSVYQLLVRLNFDKLLCDNRVLEPLLCTFLLECKGTPIHIVDICKEAFEIRKRKRAFQHEIHPKVPFSLIWGYLILCLKAGDEIHLPSVLMDIMEYLNANIKVPSTLLAPIQKFHDKYICQQNTCYFDQYMFKHIEYTENLEDRDTPEDMNEYGILCLPSPLINHTNIQEPEEPTIAEAVMMGPGRDEIISDRQMYYSSNKAKALIRHVCNTLTDRQASL</sequence>
<protein>
    <submittedName>
        <fullName evidence="2">Uncharacterized protein</fullName>
    </submittedName>
</protein>
<gene>
    <name evidence="2" type="ORF">INT47_012434</name>
</gene>
<evidence type="ECO:0000313" key="3">
    <source>
        <dbReference type="Proteomes" id="UP000603453"/>
    </source>
</evidence>